<dbReference type="AlphaFoldDB" id="A0A2I0J7N2"/>
<evidence type="ECO:0000313" key="1">
    <source>
        <dbReference type="EMBL" id="PKI52238.1"/>
    </source>
</evidence>
<dbReference type="EMBL" id="PGOL01001962">
    <property type="protein sequence ID" value="PKI52238.1"/>
    <property type="molecule type" value="Genomic_DNA"/>
</dbReference>
<reference evidence="1 2" key="1">
    <citation type="submission" date="2017-11" db="EMBL/GenBank/DDBJ databases">
        <title>De-novo sequencing of pomegranate (Punica granatum L.) genome.</title>
        <authorList>
            <person name="Akparov Z."/>
            <person name="Amiraslanov A."/>
            <person name="Hajiyeva S."/>
            <person name="Abbasov M."/>
            <person name="Kaur K."/>
            <person name="Hamwieh A."/>
            <person name="Solovyev V."/>
            <person name="Salamov A."/>
            <person name="Braich B."/>
            <person name="Kosarev P."/>
            <person name="Mahmoud A."/>
            <person name="Hajiyev E."/>
            <person name="Babayeva S."/>
            <person name="Izzatullayeva V."/>
            <person name="Mammadov A."/>
            <person name="Mammadov A."/>
            <person name="Sharifova S."/>
            <person name="Ojaghi J."/>
            <person name="Eynullazada K."/>
            <person name="Bayramov B."/>
            <person name="Abdulazimova A."/>
            <person name="Shahmuradov I."/>
        </authorList>
    </citation>
    <scope>NUCLEOTIDE SEQUENCE [LARGE SCALE GENOMIC DNA]</scope>
    <source>
        <strain evidence="2">cv. AG2017</strain>
        <tissue evidence="1">Leaf</tissue>
    </source>
</reference>
<organism evidence="1 2">
    <name type="scientific">Punica granatum</name>
    <name type="common">Pomegranate</name>
    <dbReference type="NCBI Taxonomy" id="22663"/>
    <lineage>
        <taxon>Eukaryota</taxon>
        <taxon>Viridiplantae</taxon>
        <taxon>Streptophyta</taxon>
        <taxon>Embryophyta</taxon>
        <taxon>Tracheophyta</taxon>
        <taxon>Spermatophyta</taxon>
        <taxon>Magnoliopsida</taxon>
        <taxon>eudicotyledons</taxon>
        <taxon>Gunneridae</taxon>
        <taxon>Pentapetalae</taxon>
        <taxon>rosids</taxon>
        <taxon>malvids</taxon>
        <taxon>Myrtales</taxon>
        <taxon>Lythraceae</taxon>
        <taxon>Punica</taxon>
    </lineage>
</organism>
<proteinExistence type="predicted"/>
<comment type="caution">
    <text evidence="1">The sequence shown here is derived from an EMBL/GenBank/DDBJ whole genome shotgun (WGS) entry which is preliminary data.</text>
</comment>
<evidence type="ECO:0000313" key="2">
    <source>
        <dbReference type="Proteomes" id="UP000233551"/>
    </source>
</evidence>
<dbReference type="Proteomes" id="UP000233551">
    <property type="component" value="Unassembled WGS sequence"/>
</dbReference>
<name>A0A2I0J7N2_PUNGR</name>
<protein>
    <submittedName>
        <fullName evidence="1">Uncharacterized protein</fullName>
    </submittedName>
</protein>
<gene>
    <name evidence="1" type="ORF">CRG98_027413</name>
</gene>
<sequence length="92" mass="9784">MGQGPLAGGGRDRRGQQRWRYGLRFAPLNAATTAREGAGDSSGRRLGHAVSGLDFTEEMTILPPSEPIVQNGVLTACPSLVVYSDRGCSQRP</sequence>
<accession>A0A2I0J7N2</accession>
<keyword evidence="2" id="KW-1185">Reference proteome</keyword>